<dbReference type="EMBL" id="JAIWYP010000001">
    <property type="protein sequence ID" value="KAH3887678.1"/>
    <property type="molecule type" value="Genomic_DNA"/>
</dbReference>
<dbReference type="GO" id="GO:0016020">
    <property type="term" value="C:membrane"/>
    <property type="evidence" value="ECO:0007669"/>
    <property type="project" value="InterPro"/>
</dbReference>
<reference evidence="2" key="1">
    <citation type="journal article" date="2019" name="bioRxiv">
        <title>The Genome of the Zebra Mussel, Dreissena polymorpha: A Resource for Invasive Species Research.</title>
        <authorList>
            <person name="McCartney M.A."/>
            <person name="Auch B."/>
            <person name="Kono T."/>
            <person name="Mallez S."/>
            <person name="Zhang Y."/>
            <person name="Obille A."/>
            <person name="Becker A."/>
            <person name="Abrahante J.E."/>
            <person name="Garbe J."/>
            <person name="Badalamenti J.P."/>
            <person name="Herman A."/>
            <person name="Mangelson H."/>
            <person name="Liachko I."/>
            <person name="Sullivan S."/>
            <person name="Sone E.D."/>
            <person name="Koren S."/>
            <person name="Silverstein K.A.T."/>
            <person name="Beckman K.B."/>
            <person name="Gohl D.M."/>
        </authorList>
    </citation>
    <scope>NUCLEOTIDE SEQUENCE</scope>
    <source>
        <strain evidence="2">Duluth1</strain>
        <tissue evidence="2">Whole animal</tissue>
    </source>
</reference>
<comment type="caution">
    <text evidence="2">The sequence shown here is derived from an EMBL/GenBank/DDBJ whole genome shotgun (WGS) entry which is preliminary data.</text>
</comment>
<protein>
    <recommendedName>
        <fullName evidence="1">MAM domain-containing protein</fullName>
    </recommendedName>
</protein>
<sequence>MLLSGHYVYIETSGALRQGDVARLWTPSLTPANGACLSFWYSMYGTTMGTLNVYAVQNSSNPSLGSPLWKRTGNAGNTWIQQFINLPALSNYNVSSFSKAMLQVFVFSTFNSSV</sequence>
<dbReference type="PANTHER" id="PTHR23282">
    <property type="entry name" value="APICAL ENDOSOMAL GLYCOPROTEIN PRECURSOR"/>
    <property type="match status" value="1"/>
</dbReference>
<feature type="domain" description="MAM" evidence="1">
    <location>
        <begin position="1"/>
        <end position="114"/>
    </location>
</feature>
<dbReference type="PANTHER" id="PTHR23282:SF142">
    <property type="entry name" value="MAM DOMAIN-CONTAINING PROTEIN"/>
    <property type="match status" value="1"/>
</dbReference>
<dbReference type="InterPro" id="IPR051560">
    <property type="entry name" value="MAM_domain-containing"/>
</dbReference>
<dbReference type="InterPro" id="IPR000998">
    <property type="entry name" value="MAM_dom"/>
</dbReference>
<dbReference type="CDD" id="cd06263">
    <property type="entry name" value="MAM"/>
    <property type="match status" value="1"/>
</dbReference>
<dbReference type="Proteomes" id="UP000828390">
    <property type="component" value="Unassembled WGS sequence"/>
</dbReference>
<dbReference type="InterPro" id="IPR013320">
    <property type="entry name" value="ConA-like_dom_sf"/>
</dbReference>
<organism evidence="2 3">
    <name type="scientific">Dreissena polymorpha</name>
    <name type="common">Zebra mussel</name>
    <name type="synonym">Mytilus polymorpha</name>
    <dbReference type="NCBI Taxonomy" id="45954"/>
    <lineage>
        <taxon>Eukaryota</taxon>
        <taxon>Metazoa</taxon>
        <taxon>Spiralia</taxon>
        <taxon>Lophotrochozoa</taxon>
        <taxon>Mollusca</taxon>
        <taxon>Bivalvia</taxon>
        <taxon>Autobranchia</taxon>
        <taxon>Heteroconchia</taxon>
        <taxon>Euheterodonta</taxon>
        <taxon>Imparidentia</taxon>
        <taxon>Neoheterodontei</taxon>
        <taxon>Myida</taxon>
        <taxon>Dreissenoidea</taxon>
        <taxon>Dreissenidae</taxon>
        <taxon>Dreissena</taxon>
    </lineage>
</organism>
<dbReference type="Pfam" id="PF00629">
    <property type="entry name" value="MAM"/>
    <property type="match status" value="1"/>
</dbReference>
<reference evidence="2" key="2">
    <citation type="submission" date="2020-11" db="EMBL/GenBank/DDBJ databases">
        <authorList>
            <person name="McCartney M.A."/>
            <person name="Auch B."/>
            <person name="Kono T."/>
            <person name="Mallez S."/>
            <person name="Becker A."/>
            <person name="Gohl D.M."/>
            <person name="Silverstein K.A.T."/>
            <person name="Koren S."/>
            <person name="Bechman K.B."/>
            <person name="Herman A."/>
            <person name="Abrahante J.E."/>
            <person name="Garbe J."/>
        </authorList>
    </citation>
    <scope>NUCLEOTIDE SEQUENCE</scope>
    <source>
        <strain evidence="2">Duluth1</strain>
        <tissue evidence="2">Whole animal</tissue>
    </source>
</reference>
<accession>A0A9D4N4H3</accession>
<evidence type="ECO:0000259" key="1">
    <source>
        <dbReference type="PROSITE" id="PS50060"/>
    </source>
</evidence>
<dbReference type="AlphaFoldDB" id="A0A9D4N4H3"/>
<dbReference type="PROSITE" id="PS50060">
    <property type="entry name" value="MAM_2"/>
    <property type="match status" value="1"/>
</dbReference>
<evidence type="ECO:0000313" key="3">
    <source>
        <dbReference type="Proteomes" id="UP000828390"/>
    </source>
</evidence>
<gene>
    <name evidence="2" type="ORF">DPMN_011696</name>
</gene>
<dbReference type="SUPFAM" id="SSF49899">
    <property type="entry name" value="Concanavalin A-like lectins/glucanases"/>
    <property type="match status" value="1"/>
</dbReference>
<proteinExistence type="predicted"/>
<evidence type="ECO:0000313" key="2">
    <source>
        <dbReference type="EMBL" id="KAH3887678.1"/>
    </source>
</evidence>
<dbReference type="Gene3D" id="2.60.120.200">
    <property type="match status" value="1"/>
</dbReference>
<dbReference type="PROSITE" id="PS00740">
    <property type="entry name" value="MAM_1"/>
    <property type="match status" value="1"/>
</dbReference>
<keyword evidence="3" id="KW-1185">Reference proteome</keyword>
<name>A0A9D4N4H3_DREPO</name>